<dbReference type="EMBL" id="CABEHT010000001">
    <property type="protein sequence ID" value="VTS14050.1"/>
    <property type="molecule type" value="Genomic_DNA"/>
</dbReference>
<organism evidence="2 3">
    <name type="scientific">Streptococcus pseudoporcinus</name>
    <dbReference type="NCBI Taxonomy" id="361101"/>
    <lineage>
        <taxon>Bacteria</taxon>
        <taxon>Bacillati</taxon>
        <taxon>Bacillota</taxon>
        <taxon>Bacilli</taxon>
        <taxon>Lactobacillales</taxon>
        <taxon>Streptococcaceae</taxon>
        <taxon>Streptococcus</taxon>
    </lineage>
</organism>
<protein>
    <submittedName>
        <fullName evidence="2">L-glutamate ligase</fullName>
    </submittedName>
</protein>
<dbReference type="PANTHER" id="PTHR47917">
    <property type="match status" value="1"/>
</dbReference>
<dbReference type="Gene3D" id="3.30.1330.100">
    <property type="entry name" value="CofE-like"/>
    <property type="match status" value="1"/>
</dbReference>
<dbReference type="GO" id="GO:0052618">
    <property type="term" value="F:coenzyme F420-0:L-glutamate ligase activity"/>
    <property type="evidence" value="ECO:0007669"/>
    <property type="project" value="TreeGrafter"/>
</dbReference>
<name>A0A4U9XKY4_9STRE</name>
<feature type="domain" description="Coenzyme F420:L-glutamate ligase-like" evidence="1">
    <location>
        <begin position="11"/>
        <end position="227"/>
    </location>
</feature>
<evidence type="ECO:0000313" key="3">
    <source>
        <dbReference type="Proteomes" id="UP000394068"/>
    </source>
</evidence>
<sequence length="244" mass="26574">MTLSLIEIANIPEIKAGDRVAEVIAESLISANLSIEDRDIICIASKIVPIAENSVLSLDQVTPSHLAKQINKRIPRKDPRVIELVLELANRDPSLLDIRDNYIGCRLANGLKLTSGGIDKISDNEVVMLPKDSDKSAKKISEYLSLKFKKQVAVIISDSDGREDKRGANQIAIGIFGIEPLRKTKVIDIATGKCKLQEETLCDMLASSAGLLMGQRGTGIPAVIIRGLDYEWSENTSIKEALNG</sequence>
<dbReference type="PANTHER" id="PTHR47917:SF1">
    <property type="entry name" value="COENZYME F420:L-GLUTAMATE LIGASE"/>
    <property type="match status" value="1"/>
</dbReference>
<dbReference type="AlphaFoldDB" id="A0A4U9XKY4"/>
<reference evidence="2 3" key="1">
    <citation type="submission" date="2019-05" db="EMBL/GenBank/DDBJ databases">
        <authorList>
            <consortium name="Pathogen Informatics"/>
        </authorList>
    </citation>
    <scope>NUCLEOTIDE SEQUENCE [LARGE SCALE GENOMIC DNA]</scope>
    <source>
        <strain evidence="2 3">NCTC5386</strain>
    </source>
</reference>
<keyword evidence="2" id="KW-0436">Ligase</keyword>
<dbReference type="Gene3D" id="3.90.1660.10">
    <property type="entry name" value="CofE-like domain"/>
    <property type="match status" value="1"/>
</dbReference>
<proteinExistence type="predicted"/>
<dbReference type="Pfam" id="PF01996">
    <property type="entry name" value="F420_ligase"/>
    <property type="match status" value="1"/>
</dbReference>
<evidence type="ECO:0000313" key="2">
    <source>
        <dbReference type="EMBL" id="VTS14050.1"/>
    </source>
</evidence>
<evidence type="ECO:0000259" key="1">
    <source>
        <dbReference type="Pfam" id="PF01996"/>
    </source>
</evidence>
<accession>A0A4U9XKY4</accession>
<dbReference type="SUPFAM" id="SSF144010">
    <property type="entry name" value="CofE-like"/>
    <property type="match status" value="1"/>
</dbReference>
<dbReference type="Proteomes" id="UP000394068">
    <property type="component" value="Unassembled WGS sequence"/>
</dbReference>
<dbReference type="RefSeq" id="WP_143920771.1">
    <property type="nucleotide sequence ID" value="NZ_CABEHT010000001.1"/>
</dbReference>
<gene>
    <name evidence="2" type="ORF">NCTC5386_01149</name>
</gene>
<dbReference type="InterPro" id="IPR002847">
    <property type="entry name" value="F420-0_gamma-glut_ligase-dom"/>
</dbReference>